<comment type="caution">
    <text evidence="4">The sequence shown here is derived from an EMBL/GenBank/DDBJ whole genome shotgun (WGS) entry which is preliminary data.</text>
</comment>
<evidence type="ECO:0000256" key="1">
    <source>
        <dbReference type="ARBA" id="ARBA00007261"/>
    </source>
</evidence>
<dbReference type="InterPro" id="IPR050361">
    <property type="entry name" value="MPP/UQCRC_Complex"/>
</dbReference>
<dbReference type="PANTHER" id="PTHR11851:SF49">
    <property type="entry name" value="MITOCHONDRIAL-PROCESSING PEPTIDASE SUBUNIT ALPHA"/>
    <property type="match status" value="1"/>
</dbReference>
<evidence type="ECO:0000259" key="2">
    <source>
        <dbReference type="Pfam" id="PF00675"/>
    </source>
</evidence>
<dbReference type="RefSeq" id="WP_321550174.1">
    <property type="nucleotide sequence ID" value="NZ_JAXIVS010000015.1"/>
</dbReference>
<evidence type="ECO:0000259" key="3">
    <source>
        <dbReference type="Pfam" id="PF05193"/>
    </source>
</evidence>
<proteinExistence type="inferred from homology"/>
<name>A0ABU5HE87_9BACT</name>
<accession>A0ABU5HE87</accession>
<dbReference type="SUPFAM" id="SSF63411">
    <property type="entry name" value="LuxS/MPP-like metallohydrolase"/>
    <property type="match status" value="2"/>
</dbReference>
<dbReference type="InterPro" id="IPR011765">
    <property type="entry name" value="Pept_M16_N"/>
</dbReference>
<comment type="similarity">
    <text evidence="1">Belongs to the peptidase M16 family.</text>
</comment>
<evidence type="ECO:0000313" key="4">
    <source>
        <dbReference type="EMBL" id="MDY7231457.1"/>
    </source>
</evidence>
<reference evidence="4 5" key="1">
    <citation type="submission" date="2023-12" db="EMBL/GenBank/DDBJ databases">
        <title>the genome sequence of Hyalangium sp. s54d21.</title>
        <authorList>
            <person name="Zhang X."/>
        </authorList>
    </citation>
    <scope>NUCLEOTIDE SEQUENCE [LARGE SCALE GENOMIC DNA]</scope>
    <source>
        <strain evidence="5">s54d21</strain>
    </source>
</reference>
<dbReference type="Pfam" id="PF05193">
    <property type="entry name" value="Peptidase_M16_C"/>
    <property type="match status" value="1"/>
</dbReference>
<dbReference type="InterPro" id="IPR007863">
    <property type="entry name" value="Peptidase_M16_C"/>
</dbReference>
<dbReference type="InterPro" id="IPR011249">
    <property type="entry name" value="Metalloenz_LuxS/M16"/>
</dbReference>
<keyword evidence="5" id="KW-1185">Reference proteome</keyword>
<dbReference type="PANTHER" id="PTHR11851">
    <property type="entry name" value="METALLOPROTEASE"/>
    <property type="match status" value="1"/>
</dbReference>
<feature type="domain" description="Peptidase M16 C-terminal" evidence="3">
    <location>
        <begin position="187"/>
        <end position="365"/>
    </location>
</feature>
<protein>
    <submittedName>
        <fullName evidence="4">Pitrilysin family protein</fullName>
    </submittedName>
</protein>
<dbReference type="Proteomes" id="UP001291309">
    <property type="component" value="Unassembled WGS sequence"/>
</dbReference>
<gene>
    <name evidence="4" type="ORF">SYV04_34010</name>
</gene>
<dbReference type="Pfam" id="PF00675">
    <property type="entry name" value="Peptidase_M16"/>
    <property type="match status" value="1"/>
</dbReference>
<evidence type="ECO:0000313" key="5">
    <source>
        <dbReference type="Proteomes" id="UP001291309"/>
    </source>
</evidence>
<feature type="domain" description="Peptidase M16 N-terminal" evidence="2">
    <location>
        <begin position="38"/>
        <end position="174"/>
    </location>
</feature>
<sequence>MPKASSRPPARKADPALQSLLDVHEAQLSNGLRIRLLPNPQTPVVSLYTFFQVGSRNERPGITGISHLFEHMMFNGAKKYGPKEFDRVLESNGGRSNAYTSNDMTVYYDDFSSDALETVLDLESDRMRSLRISDDTLASEREVVKEERRVRVDNEITGILDEELGTLVYKAHPYRWPVIGWMADIENISRRDCEEYFRTYYAPSNAVLYISGDINPKKTMALIRRYYGDIPKGPKPIPVIDAEPAQKGERRAVVRHPAQSPSLMIGFRGPRATEEETLVLDVIQYALNKGEGSRLVKGLVYEQQVAVSVMLDWGWRIDPGTILFYLELKPDSDPQKVEAALYTELERMAREGLNERELQKAKNNLRADQLRELGTNTGRAHALGHYEALLGSWKELLTLPSRYAGITNEQVKATAAKYFAPERRSVVTLVPETDSAANGAED</sequence>
<organism evidence="4 5">
    <name type="scientific">Hyalangium rubrum</name>
    <dbReference type="NCBI Taxonomy" id="3103134"/>
    <lineage>
        <taxon>Bacteria</taxon>
        <taxon>Pseudomonadati</taxon>
        <taxon>Myxococcota</taxon>
        <taxon>Myxococcia</taxon>
        <taxon>Myxococcales</taxon>
        <taxon>Cystobacterineae</taxon>
        <taxon>Archangiaceae</taxon>
        <taxon>Hyalangium</taxon>
    </lineage>
</organism>
<dbReference type="Gene3D" id="3.30.830.10">
    <property type="entry name" value="Metalloenzyme, LuxS/M16 peptidase-like"/>
    <property type="match status" value="2"/>
</dbReference>
<dbReference type="EMBL" id="JAXIVS010000015">
    <property type="protein sequence ID" value="MDY7231457.1"/>
    <property type="molecule type" value="Genomic_DNA"/>
</dbReference>